<dbReference type="GO" id="GO:0030026">
    <property type="term" value="P:intracellular manganese ion homeostasis"/>
    <property type="evidence" value="ECO:0007669"/>
    <property type="project" value="InterPro"/>
</dbReference>
<dbReference type="OrthoDB" id="73465at2759"/>
<keyword evidence="4 6" id="KW-1133">Transmembrane helix</keyword>
<gene>
    <name evidence="7" type="ORF">K435DRAFT_822042</name>
</gene>
<protein>
    <recommendedName>
        <fullName evidence="9">DUF125-domain-containing protein</fullName>
    </recommendedName>
</protein>
<keyword evidence="8" id="KW-1185">Reference proteome</keyword>
<evidence type="ECO:0000256" key="3">
    <source>
        <dbReference type="ARBA" id="ARBA00022692"/>
    </source>
</evidence>
<dbReference type="EMBL" id="ML179473">
    <property type="protein sequence ID" value="THU86911.1"/>
    <property type="molecule type" value="Genomic_DNA"/>
</dbReference>
<keyword evidence="5 6" id="KW-0472">Membrane</keyword>
<accession>A0A4S8LDS9</accession>
<evidence type="ECO:0000313" key="7">
    <source>
        <dbReference type="EMBL" id="THU86911.1"/>
    </source>
</evidence>
<comment type="similarity">
    <text evidence="2">Belongs to the CCC1 family.</text>
</comment>
<dbReference type="GO" id="GO:0012505">
    <property type="term" value="C:endomembrane system"/>
    <property type="evidence" value="ECO:0007669"/>
    <property type="project" value="UniProtKB-SubCell"/>
</dbReference>
<evidence type="ECO:0000313" key="8">
    <source>
        <dbReference type="Proteomes" id="UP000297245"/>
    </source>
</evidence>
<evidence type="ECO:0000256" key="4">
    <source>
        <dbReference type="ARBA" id="ARBA00022989"/>
    </source>
</evidence>
<feature type="transmembrane region" description="Helical" evidence="6">
    <location>
        <begin position="166"/>
        <end position="187"/>
    </location>
</feature>
<dbReference type="PANTHER" id="PTHR31851">
    <property type="entry name" value="FE(2+)/MN(2+) TRANSPORTER PCL1"/>
    <property type="match status" value="1"/>
</dbReference>
<dbReference type="Proteomes" id="UP000297245">
    <property type="component" value="Unassembled WGS sequence"/>
</dbReference>
<evidence type="ECO:0000256" key="2">
    <source>
        <dbReference type="ARBA" id="ARBA00007049"/>
    </source>
</evidence>
<proteinExistence type="inferred from homology"/>
<sequence>MVFSCKELKAKERMLIDPDVVRDAIVDLSDSLAVPFVLTTGLSSPGTSHLVILGAVAELIAGAIFMGIGGEEASEAEGDHYRYLKNQIAARVVRSCSGEMEREFEEVLCPIGVDKSTCRACEEEATPESKTNDVETGLLRWSKDVGLAAFLLKFGQGMEEVPTRRLYISAFTIGMGYLIGGLIPLSSLTSSFLTPKPLSSTHVSSPVVAQVTGATRLLVEGIAAGAAFGIVRALEGAQ</sequence>
<evidence type="ECO:0000256" key="1">
    <source>
        <dbReference type="ARBA" id="ARBA00004127"/>
    </source>
</evidence>
<dbReference type="AlphaFoldDB" id="A0A4S8LDS9"/>
<evidence type="ECO:0008006" key="9">
    <source>
        <dbReference type="Google" id="ProtNLM"/>
    </source>
</evidence>
<dbReference type="Pfam" id="PF01988">
    <property type="entry name" value="VIT1"/>
    <property type="match status" value="1"/>
</dbReference>
<organism evidence="7 8">
    <name type="scientific">Dendrothele bispora (strain CBS 962.96)</name>
    <dbReference type="NCBI Taxonomy" id="1314807"/>
    <lineage>
        <taxon>Eukaryota</taxon>
        <taxon>Fungi</taxon>
        <taxon>Dikarya</taxon>
        <taxon>Basidiomycota</taxon>
        <taxon>Agaricomycotina</taxon>
        <taxon>Agaricomycetes</taxon>
        <taxon>Agaricomycetidae</taxon>
        <taxon>Agaricales</taxon>
        <taxon>Agaricales incertae sedis</taxon>
        <taxon>Dendrothele</taxon>
    </lineage>
</organism>
<comment type="subcellular location">
    <subcellularLocation>
        <location evidence="1">Endomembrane system</location>
        <topology evidence="1">Multi-pass membrane protein</topology>
    </subcellularLocation>
</comment>
<dbReference type="GO" id="GO:0005384">
    <property type="term" value="F:manganese ion transmembrane transporter activity"/>
    <property type="evidence" value="ECO:0007669"/>
    <property type="project" value="InterPro"/>
</dbReference>
<reference evidence="7 8" key="1">
    <citation type="journal article" date="2019" name="Nat. Ecol. Evol.">
        <title>Megaphylogeny resolves global patterns of mushroom evolution.</title>
        <authorList>
            <person name="Varga T."/>
            <person name="Krizsan K."/>
            <person name="Foldi C."/>
            <person name="Dima B."/>
            <person name="Sanchez-Garcia M."/>
            <person name="Sanchez-Ramirez S."/>
            <person name="Szollosi G.J."/>
            <person name="Szarkandi J.G."/>
            <person name="Papp V."/>
            <person name="Albert L."/>
            <person name="Andreopoulos W."/>
            <person name="Angelini C."/>
            <person name="Antonin V."/>
            <person name="Barry K.W."/>
            <person name="Bougher N.L."/>
            <person name="Buchanan P."/>
            <person name="Buyck B."/>
            <person name="Bense V."/>
            <person name="Catcheside P."/>
            <person name="Chovatia M."/>
            <person name="Cooper J."/>
            <person name="Damon W."/>
            <person name="Desjardin D."/>
            <person name="Finy P."/>
            <person name="Geml J."/>
            <person name="Haridas S."/>
            <person name="Hughes K."/>
            <person name="Justo A."/>
            <person name="Karasinski D."/>
            <person name="Kautmanova I."/>
            <person name="Kiss B."/>
            <person name="Kocsube S."/>
            <person name="Kotiranta H."/>
            <person name="LaButti K.M."/>
            <person name="Lechner B.E."/>
            <person name="Liimatainen K."/>
            <person name="Lipzen A."/>
            <person name="Lukacs Z."/>
            <person name="Mihaltcheva S."/>
            <person name="Morgado L.N."/>
            <person name="Niskanen T."/>
            <person name="Noordeloos M.E."/>
            <person name="Ohm R.A."/>
            <person name="Ortiz-Santana B."/>
            <person name="Ovrebo C."/>
            <person name="Racz N."/>
            <person name="Riley R."/>
            <person name="Savchenko A."/>
            <person name="Shiryaev A."/>
            <person name="Soop K."/>
            <person name="Spirin V."/>
            <person name="Szebenyi C."/>
            <person name="Tomsovsky M."/>
            <person name="Tulloss R.E."/>
            <person name="Uehling J."/>
            <person name="Grigoriev I.V."/>
            <person name="Vagvolgyi C."/>
            <person name="Papp T."/>
            <person name="Martin F.M."/>
            <person name="Miettinen O."/>
            <person name="Hibbett D.S."/>
            <person name="Nagy L.G."/>
        </authorList>
    </citation>
    <scope>NUCLEOTIDE SEQUENCE [LARGE SCALE GENOMIC DNA]</scope>
    <source>
        <strain evidence="7 8">CBS 962.96</strain>
    </source>
</reference>
<keyword evidence="3 6" id="KW-0812">Transmembrane</keyword>
<evidence type="ECO:0000256" key="5">
    <source>
        <dbReference type="ARBA" id="ARBA00023136"/>
    </source>
</evidence>
<feature type="transmembrane region" description="Helical" evidence="6">
    <location>
        <begin position="207"/>
        <end position="231"/>
    </location>
</feature>
<evidence type="ECO:0000256" key="6">
    <source>
        <dbReference type="SAM" id="Phobius"/>
    </source>
</evidence>
<dbReference type="InterPro" id="IPR008217">
    <property type="entry name" value="Ccc1_fam"/>
</dbReference>
<name>A0A4S8LDS9_DENBC</name>